<dbReference type="RefSeq" id="XP_015659862.1">
    <property type="nucleotide sequence ID" value="XM_015801242.1"/>
</dbReference>
<dbReference type="Proteomes" id="UP000037923">
    <property type="component" value="Unassembled WGS sequence"/>
</dbReference>
<feature type="compositionally biased region" description="Basic and acidic residues" evidence="1">
    <location>
        <begin position="9"/>
        <end position="21"/>
    </location>
</feature>
<sequence length="80" mass="9107">MDFAQRKGSQREAREVKRDENNANETWGSVLTPPYTRALGLLAGKQKVKVVSSLLPRKALSFLLARHFFFRFSSVILINV</sequence>
<reference evidence="2 3" key="1">
    <citation type="submission" date="2015-07" db="EMBL/GenBank/DDBJ databases">
        <title>High-quality genome of monoxenous trypanosomatid Leptomonas pyrrhocoris.</title>
        <authorList>
            <person name="Flegontov P."/>
            <person name="Butenko A."/>
            <person name="Firsov S."/>
            <person name="Vlcek C."/>
            <person name="Logacheva M.D."/>
            <person name="Field M."/>
            <person name="Filatov D."/>
            <person name="Flegontova O."/>
            <person name="Gerasimov E."/>
            <person name="Jackson A.P."/>
            <person name="Kelly S."/>
            <person name="Opperdoes F."/>
            <person name="O'Reilly A."/>
            <person name="Votypka J."/>
            <person name="Yurchenko V."/>
            <person name="Lukes J."/>
        </authorList>
    </citation>
    <scope>NUCLEOTIDE SEQUENCE [LARGE SCALE GENOMIC DNA]</scope>
    <source>
        <strain evidence="2">H10</strain>
    </source>
</reference>
<dbReference type="AlphaFoldDB" id="A0A0M9G3D6"/>
<gene>
    <name evidence="2" type="ORF">ABB37_03793</name>
</gene>
<evidence type="ECO:0000313" key="2">
    <source>
        <dbReference type="EMBL" id="KPA81423.1"/>
    </source>
</evidence>
<proteinExistence type="predicted"/>
<evidence type="ECO:0000313" key="3">
    <source>
        <dbReference type="Proteomes" id="UP000037923"/>
    </source>
</evidence>
<name>A0A0M9G3D6_LEPPY</name>
<protein>
    <submittedName>
        <fullName evidence="2">Uncharacterized protein</fullName>
    </submittedName>
</protein>
<organism evidence="2 3">
    <name type="scientific">Leptomonas pyrrhocoris</name>
    <name type="common">Firebug parasite</name>
    <dbReference type="NCBI Taxonomy" id="157538"/>
    <lineage>
        <taxon>Eukaryota</taxon>
        <taxon>Discoba</taxon>
        <taxon>Euglenozoa</taxon>
        <taxon>Kinetoplastea</taxon>
        <taxon>Metakinetoplastina</taxon>
        <taxon>Trypanosomatida</taxon>
        <taxon>Trypanosomatidae</taxon>
        <taxon>Leishmaniinae</taxon>
        <taxon>Leptomonas</taxon>
    </lineage>
</organism>
<feature type="region of interest" description="Disordered" evidence="1">
    <location>
        <begin position="1"/>
        <end position="29"/>
    </location>
</feature>
<dbReference type="EMBL" id="LGTL01000006">
    <property type="protein sequence ID" value="KPA81423.1"/>
    <property type="molecule type" value="Genomic_DNA"/>
</dbReference>
<comment type="caution">
    <text evidence="2">The sequence shown here is derived from an EMBL/GenBank/DDBJ whole genome shotgun (WGS) entry which is preliminary data.</text>
</comment>
<dbReference type="VEuPathDB" id="TriTrypDB:LpyrH10_06_1630"/>
<evidence type="ECO:0000256" key="1">
    <source>
        <dbReference type="SAM" id="MobiDB-lite"/>
    </source>
</evidence>
<keyword evidence="3" id="KW-1185">Reference proteome</keyword>
<accession>A0A0M9G3D6</accession>
<dbReference type="GeneID" id="26904084"/>